<dbReference type="EMBL" id="CP021084">
    <property type="protein sequence ID" value="ASN83234.1"/>
    <property type="molecule type" value="Genomic_DNA"/>
</dbReference>
<dbReference type="AlphaFoldDB" id="A0A221T2V7"/>
<protein>
    <submittedName>
        <fullName evidence="2">Uncharacterized protein</fullName>
    </submittedName>
</protein>
<proteinExistence type="predicted"/>
<accession>A0A221T2V7</accession>
<evidence type="ECO:0000313" key="2">
    <source>
        <dbReference type="EMBL" id="ASN83234.1"/>
    </source>
</evidence>
<name>A0A221T2V7_9DEIO</name>
<keyword evidence="3" id="KW-1185">Reference proteome</keyword>
<feature type="region of interest" description="Disordered" evidence="1">
    <location>
        <begin position="12"/>
        <end position="36"/>
    </location>
</feature>
<sequence length="192" mass="21643">MSLIPSLMQAMSKAASSDVLPPPSTERPPRPPHSAGYPAHLEACDTFQTLLNETFSTLEGTLTDTQRAYVERLIQLSSDVAVTKLLAGQSRTAQTRTHEMADHKIAHTQMRMRTRPGIGLNVDRPTLKRLAREWQQCPGERLDPHTMIRQVHYRGKRFYAIYDVHGTGAQYLSTVLEHNPGTRDYPEKHATD</sequence>
<dbReference type="RefSeq" id="WP_027462682.1">
    <property type="nucleotide sequence ID" value="NZ_CP021084.1"/>
</dbReference>
<keyword evidence="2" id="KW-0614">Plasmid</keyword>
<gene>
    <name evidence="2" type="ORF">DFI_18730</name>
</gene>
<geneLocation type="plasmid" evidence="3">
    <name>pdfi3</name>
</geneLocation>
<evidence type="ECO:0000256" key="1">
    <source>
        <dbReference type="SAM" id="MobiDB-lite"/>
    </source>
</evidence>
<evidence type="ECO:0000313" key="3">
    <source>
        <dbReference type="Proteomes" id="UP000259030"/>
    </source>
</evidence>
<reference evidence="2 3" key="1">
    <citation type="submission" date="2017-05" db="EMBL/GenBank/DDBJ databases">
        <title>The complete genome sequence of Deinococcus ficus isolated from the rhizosphere of the Ficus religiosa L. in Taiwan.</title>
        <authorList>
            <person name="Wu K.-M."/>
            <person name="Liao T.-L."/>
            <person name="Liu Y.-M."/>
            <person name="Young C.-C."/>
            <person name="Tsai S.-F."/>
        </authorList>
    </citation>
    <scope>NUCLEOTIDE SEQUENCE [LARGE SCALE GENOMIC DNA]</scope>
    <source>
        <strain evidence="2 3">CC-FR2-10</strain>
        <plasmid evidence="3">pdfi3</plasmid>
    </source>
</reference>
<organism evidence="2 3">
    <name type="scientific">Deinococcus ficus</name>
    <dbReference type="NCBI Taxonomy" id="317577"/>
    <lineage>
        <taxon>Bacteria</taxon>
        <taxon>Thermotogati</taxon>
        <taxon>Deinococcota</taxon>
        <taxon>Deinococci</taxon>
        <taxon>Deinococcales</taxon>
        <taxon>Deinococcaceae</taxon>
        <taxon>Deinococcus</taxon>
    </lineage>
</organism>
<dbReference type="KEGG" id="dfc:DFI_18730"/>
<dbReference type="Proteomes" id="UP000259030">
    <property type="component" value="Plasmid pDFI3"/>
</dbReference>